<accession>A0AAV7RUI5</accession>
<gene>
    <name evidence="1" type="ORF">NDU88_007334</name>
</gene>
<dbReference type="AlphaFoldDB" id="A0AAV7RUI5"/>
<evidence type="ECO:0000313" key="1">
    <source>
        <dbReference type="EMBL" id="KAJ1154588.1"/>
    </source>
</evidence>
<name>A0AAV7RUI5_PLEWA</name>
<evidence type="ECO:0000313" key="2">
    <source>
        <dbReference type="Proteomes" id="UP001066276"/>
    </source>
</evidence>
<keyword evidence="2" id="KW-1185">Reference proteome</keyword>
<sequence>MVVELTLSGPLQLEGSQVAATATSRCPDSPCSTLFDGERLPSGPVCRPQSGLRSLVQGLFPPGVAILFRNYGPGDLKSSRRPLWTRPRRIRSPSQLRCGNAMLGGSVGTADLT</sequence>
<dbReference type="Proteomes" id="UP001066276">
    <property type="component" value="Chromosome 5"/>
</dbReference>
<comment type="caution">
    <text evidence="1">The sequence shown here is derived from an EMBL/GenBank/DDBJ whole genome shotgun (WGS) entry which is preliminary data.</text>
</comment>
<reference evidence="1" key="1">
    <citation type="journal article" date="2022" name="bioRxiv">
        <title>Sequencing and chromosome-scale assembly of the giantPleurodeles waltlgenome.</title>
        <authorList>
            <person name="Brown T."/>
            <person name="Elewa A."/>
            <person name="Iarovenko S."/>
            <person name="Subramanian E."/>
            <person name="Araus A.J."/>
            <person name="Petzold A."/>
            <person name="Susuki M."/>
            <person name="Suzuki K.-i.T."/>
            <person name="Hayashi T."/>
            <person name="Toyoda A."/>
            <person name="Oliveira C."/>
            <person name="Osipova E."/>
            <person name="Leigh N.D."/>
            <person name="Simon A."/>
            <person name="Yun M.H."/>
        </authorList>
    </citation>
    <scope>NUCLEOTIDE SEQUENCE</scope>
    <source>
        <strain evidence="1">20211129_DDA</strain>
        <tissue evidence="1">Liver</tissue>
    </source>
</reference>
<protein>
    <submittedName>
        <fullName evidence="1">Uncharacterized protein</fullName>
    </submittedName>
</protein>
<organism evidence="1 2">
    <name type="scientific">Pleurodeles waltl</name>
    <name type="common">Iberian ribbed newt</name>
    <dbReference type="NCBI Taxonomy" id="8319"/>
    <lineage>
        <taxon>Eukaryota</taxon>
        <taxon>Metazoa</taxon>
        <taxon>Chordata</taxon>
        <taxon>Craniata</taxon>
        <taxon>Vertebrata</taxon>
        <taxon>Euteleostomi</taxon>
        <taxon>Amphibia</taxon>
        <taxon>Batrachia</taxon>
        <taxon>Caudata</taxon>
        <taxon>Salamandroidea</taxon>
        <taxon>Salamandridae</taxon>
        <taxon>Pleurodelinae</taxon>
        <taxon>Pleurodeles</taxon>
    </lineage>
</organism>
<proteinExistence type="predicted"/>
<dbReference type="EMBL" id="JANPWB010000009">
    <property type="protein sequence ID" value="KAJ1154588.1"/>
    <property type="molecule type" value="Genomic_DNA"/>
</dbReference>